<dbReference type="PANTHER" id="PTHR11364">
    <property type="entry name" value="THIOSULFATE SULFERTANSFERASE"/>
    <property type="match status" value="1"/>
</dbReference>
<dbReference type="SUPFAM" id="SSF52821">
    <property type="entry name" value="Rhodanese/Cell cycle control phosphatase"/>
    <property type="match status" value="2"/>
</dbReference>
<proteinExistence type="predicted"/>
<sequence length="280" mass="31653">MLLRSHIVDMQWVKENLDHEKLVIADCRFHLTEPEKGYEEYKQEHIPGAVYFHLENDLSAPTGKHGGRHPLPDAEQFSSVIGKAGIQHDSIVVAYDDQSGGMASHLWWLLKYYGHDEVYVMREGFSHWKAAGYPVDNEMPVLKETSYTAEPASGMLASMEDVRKALHDPEVRLIDSRAEERFFGISEPFDPVAGHIPSAEQEDWLNRSDEKGRLKDKGAWQKEMQPYAGGEEEIIVYCGSGVTACVNVLALAETGRKAKLYAGSWSDWISYEDNPVSRKK</sequence>
<organism evidence="4 5">
    <name type="scientific">Alkalicoccus saliphilus</name>
    <dbReference type="NCBI Taxonomy" id="200989"/>
    <lineage>
        <taxon>Bacteria</taxon>
        <taxon>Bacillati</taxon>
        <taxon>Bacillota</taxon>
        <taxon>Bacilli</taxon>
        <taxon>Bacillales</taxon>
        <taxon>Bacillaceae</taxon>
        <taxon>Alkalicoccus</taxon>
    </lineage>
</organism>
<evidence type="ECO:0000256" key="2">
    <source>
        <dbReference type="ARBA" id="ARBA00022737"/>
    </source>
</evidence>
<dbReference type="AlphaFoldDB" id="A0A2T4U492"/>
<dbReference type="InterPro" id="IPR045078">
    <property type="entry name" value="TST/MPST-like"/>
</dbReference>
<dbReference type="CDD" id="cd01448">
    <property type="entry name" value="TST_Repeat_1"/>
    <property type="match status" value="1"/>
</dbReference>
<dbReference type="InterPro" id="IPR001307">
    <property type="entry name" value="Thiosulphate_STrfase_CS"/>
</dbReference>
<dbReference type="Pfam" id="PF00581">
    <property type="entry name" value="Rhodanese"/>
    <property type="match status" value="2"/>
</dbReference>
<dbReference type="EMBL" id="PZJJ01000022">
    <property type="protein sequence ID" value="PTL38216.1"/>
    <property type="molecule type" value="Genomic_DNA"/>
</dbReference>
<name>A0A2T4U492_9BACI</name>
<dbReference type="PROSITE" id="PS00380">
    <property type="entry name" value="RHODANESE_1"/>
    <property type="match status" value="1"/>
</dbReference>
<gene>
    <name evidence="4" type="ORF">C6Y45_12495</name>
</gene>
<dbReference type="InterPro" id="IPR001763">
    <property type="entry name" value="Rhodanese-like_dom"/>
</dbReference>
<evidence type="ECO:0000256" key="1">
    <source>
        <dbReference type="ARBA" id="ARBA00022679"/>
    </source>
</evidence>
<dbReference type="OrthoDB" id="9770030at2"/>
<keyword evidence="1 4" id="KW-0808">Transferase</keyword>
<dbReference type="Proteomes" id="UP000240509">
    <property type="component" value="Unassembled WGS sequence"/>
</dbReference>
<dbReference type="SMART" id="SM00450">
    <property type="entry name" value="RHOD"/>
    <property type="match status" value="2"/>
</dbReference>
<feature type="domain" description="Rhodanese" evidence="3">
    <location>
        <begin position="18"/>
        <end position="137"/>
    </location>
</feature>
<keyword evidence="5" id="KW-1185">Reference proteome</keyword>
<dbReference type="CDD" id="cd01449">
    <property type="entry name" value="TST_Repeat_2"/>
    <property type="match status" value="1"/>
</dbReference>
<protein>
    <submittedName>
        <fullName evidence="4">Sulfurtransferase</fullName>
    </submittedName>
</protein>
<evidence type="ECO:0000313" key="4">
    <source>
        <dbReference type="EMBL" id="PTL38216.1"/>
    </source>
</evidence>
<evidence type="ECO:0000259" key="3">
    <source>
        <dbReference type="PROSITE" id="PS50206"/>
    </source>
</evidence>
<evidence type="ECO:0000313" key="5">
    <source>
        <dbReference type="Proteomes" id="UP000240509"/>
    </source>
</evidence>
<comment type="caution">
    <text evidence="4">The sequence shown here is derived from an EMBL/GenBank/DDBJ whole genome shotgun (WGS) entry which is preliminary data.</text>
</comment>
<dbReference type="PROSITE" id="PS50206">
    <property type="entry name" value="RHODANESE_3"/>
    <property type="match status" value="2"/>
</dbReference>
<dbReference type="GO" id="GO:0004792">
    <property type="term" value="F:thiosulfate-cyanide sulfurtransferase activity"/>
    <property type="evidence" value="ECO:0007669"/>
    <property type="project" value="InterPro"/>
</dbReference>
<feature type="domain" description="Rhodanese" evidence="3">
    <location>
        <begin position="167"/>
        <end position="277"/>
    </location>
</feature>
<dbReference type="Gene3D" id="3.40.250.10">
    <property type="entry name" value="Rhodanese-like domain"/>
    <property type="match status" value="2"/>
</dbReference>
<dbReference type="InterPro" id="IPR036873">
    <property type="entry name" value="Rhodanese-like_dom_sf"/>
</dbReference>
<reference evidence="4 5" key="1">
    <citation type="submission" date="2018-03" db="EMBL/GenBank/DDBJ databases">
        <title>Alkalicoccus saliphilus sp. nov., isolated from a mineral pool.</title>
        <authorList>
            <person name="Zhao B."/>
        </authorList>
    </citation>
    <scope>NUCLEOTIDE SEQUENCE [LARGE SCALE GENOMIC DNA]</scope>
    <source>
        <strain evidence="4 5">6AG</strain>
    </source>
</reference>
<keyword evidence="2" id="KW-0677">Repeat</keyword>
<dbReference type="RefSeq" id="WP_107585564.1">
    <property type="nucleotide sequence ID" value="NZ_PZJJ01000022.1"/>
</dbReference>
<accession>A0A2T4U492</accession>
<dbReference type="FunFam" id="3.40.250.10:FF:000035">
    <property type="entry name" value="Thiosulfate sulfurtransferase"/>
    <property type="match status" value="1"/>
</dbReference>
<dbReference type="PANTHER" id="PTHR11364:SF27">
    <property type="entry name" value="SULFURTRANSFERASE"/>
    <property type="match status" value="1"/>
</dbReference>